<evidence type="ECO:0000256" key="8">
    <source>
        <dbReference type="SAM" id="Phobius"/>
    </source>
</evidence>
<reference evidence="10 11" key="1">
    <citation type="journal article" date="2020" name="Pathogens">
        <title>First Whole Genome Sequence of Anaplasma platys, an Obligate Intracellular Rickettsial Pathogen of Dogs.</title>
        <authorList>
            <person name="Llanes A."/>
            <person name="Rajeev S."/>
        </authorList>
    </citation>
    <scope>NUCLEOTIDE SEQUENCE [LARGE SCALE GENOMIC DNA]</scope>
    <source>
        <strain evidence="10 11">S3</strain>
    </source>
</reference>
<evidence type="ECO:0000256" key="1">
    <source>
        <dbReference type="ARBA" id="ARBA00004651"/>
    </source>
</evidence>
<sequence>MILKTFKRIFGLNEVAFSTLLCNAIEHYDFIVYGILSSTISKVFFSQDEFLVSGDSYVGALLGFLVFASAFAARPFGAVLFGYWGDKRGRKVALEASTFLLVGSVLGMAMLPTPEVWGVFSVLALLLLRIMQGLAYGAEMGGVVLISESVGKEQIRVVWVARIIFMATGMICGVLVVKICGAILSHDQMNSWGWRIPFFVAFLVSLPVPKLRKLIIESAEFTEYKARGRRENIPKSLMKNILGVLLIASMSGLSAGFFYISVVYMEISNKAGFFEYEFATVLLAMTASSNLLIKDFQNRRRLFVVALLLIAVIIFPLTHYISAGHAVARIAWGIVSGLYLGWYGSFVTLLFPVGARQTCFSIGYNMGYLIGGLAPALCLWFAHTTGMDIMPQLYIAGFATFIALVFAFAVRVEDGRYKLLFCPEM</sequence>
<dbReference type="RefSeq" id="WP_236822790.1">
    <property type="nucleotide sequence ID" value="NZ_CP046391.1"/>
</dbReference>
<keyword evidence="5" id="KW-0769">Symport</keyword>
<dbReference type="SUPFAM" id="SSF103473">
    <property type="entry name" value="MFS general substrate transporter"/>
    <property type="match status" value="1"/>
</dbReference>
<feature type="transmembrane region" description="Helical" evidence="8">
    <location>
        <begin position="159"/>
        <end position="184"/>
    </location>
</feature>
<feature type="transmembrane region" description="Helical" evidence="8">
    <location>
        <begin position="196"/>
        <end position="216"/>
    </location>
</feature>
<feature type="transmembrane region" description="Helical" evidence="8">
    <location>
        <begin position="273"/>
        <end position="293"/>
    </location>
</feature>
<accession>A0A858PYN7</accession>
<protein>
    <submittedName>
        <fullName evidence="10">Proline/betaine transporter</fullName>
    </submittedName>
</protein>
<dbReference type="GO" id="GO:0015293">
    <property type="term" value="F:symporter activity"/>
    <property type="evidence" value="ECO:0007669"/>
    <property type="project" value="UniProtKB-KW"/>
</dbReference>
<keyword evidence="11" id="KW-1185">Reference proteome</keyword>
<comment type="subcellular location">
    <subcellularLocation>
        <location evidence="1">Cell membrane</location>
        <topology evidence="1">Multi-pass membrane protein</topology>
    </subcellularLocation>
</comment>
<dbReference type="Proteomes" id="UP000500930">
    <property type="component" value="Chromosome"/>
</dbReference>
<evidence type="ECO:0000259" key="9">
    <source>
        <dbReference type="PROSITE" id="PS50850"/>
    </source>
</evidence>
<keyword evidence="7 8" id="KW-0472">Membrane</keyword>
<name>A0A858PYN7_9RICK</name>
<keyword evidence="4 8" id="KW-0812">Transmembrane</keyword>
<organism evidence="10 11">
    <name type="scientific">Anaplasma platys</name>
    <dbReference type="NCBI Taxonomy" id="949"/>
    <lineage>
        <taxon>Bacteria</taxon>
        <taxon>Pseudomonadati</taxon>
        <taxon>Pseudomonadota</taxon>
        <taxon>Alphaproteobacteria</taxon>
        <taxon>Rickettsiales</taxon>
        <taxon>Anaplasmataceae</taxon>
        <taxon>Anaplasma</taxon>
    </lineage>
</organism>
<evidence type="ECO:0000313" key="11">
    <source>
        <dbReference type="Proteomes" id="UP000500930"/>
    </source>
</evidence>
<evidence type="ECO:0000256" key="3">
    <source>
        <dbReference type="ARBA" id="ARBA00022475"/>
    </source>
</evidence>
<dbReference type="InterPro" id="IPR051084">
    <property type="entry name" value="H+-coupled_symporters"/>
</dbReference>
<dbReference type="Gene3D" id="1.20.1250.20">
    <property type="entry name" value="MFS general substrate transporter like domains"/>
    <property type="match status" value="1"/>
</dbReference>
<keyword evidence="3" id="KW-1003">Cell membrane</keyword>
<dbReference type="EMBL" id="CP046391">
    <property type="protein sequence ID" value="QJC27680.1"/>
    <property type="molecule type" value="Genomic_DNA"/>
</dbReference>
<dbReference type="KEGG" id="aplt:ANPL_03050"/>
<evidence type="ECO:0000313" key="10">
    <source>
        <dbReference type="EMBL" id="QJC27680.1"/>
    </source>
</evidence>
<evidence type="ECO:0000256" key="5">
    <source>
        <dbReference type="ARBA" id="ARBA00022847"/>
    </source>
</evidence>
<feature type="transmembrane region" description="Helical" evidence="8">
    <location>
        <begin position="327"/>
        <end position="351"/>
    </location>
</feature>
<evidence type="ECO:0000256" key="4">
    <source>
        <dbReference type="ARBA" id="ARBA00022692"/>
    </source>
</evidence>
<feature type="transmembrane region" description="Helical" evidence="8">
    <location>
        <begin position="302"/>
        <end position="321"/>
    </location>
</feature>
<evidence type="ECO:0000256" key="6">
    <source>
        <dbReference type="ARBA" id="ARBA00022989"/>
    </source>
</evidence>
<dbReference type="InterPro" id="IPR036259">
    <property type="entry name" value="MFS_trans_sf"/>
</dbReference>
<feature type="transmembrane region" description="Helical" evidence="8">
    <location>
        <begin position="92"/>
        <end position="111"/>
    </location>
</feature>
<keyword evidence="6 8" id="KW-1133">Transmembrane helix</keyword>
<gene>
    <name evidence="10" type="primary">proP_2</name>
    <name evidence="10" type="ORF">ANPL_03050</name>
</gene>
<feature type="transmembrane region" description="Helical" evidence="8">
    <location>
        <begin position="237"/>
        <end position="261"/>
    </location>
</feature>
<dbReference type="InterPro" id="IPR005828">
    <property type="entry name" value="MFS_sugar_transport-like"/>
</dbReference>
<dbReference type="PANTHER" id="PTHR43528:SF1">
    <property type="entry name" value="ALPHA-KETOGLUTARATE PERMEASE"/>
    <property type="match status" value="1"/>
</dbReference>
<evidence type="ECO:0000256" key="7">
    <source>
        <dbReference type="ARBA" id="ARBA00023136"/>
    </source>
</evidence>
<feature type="domain" description="Major facilitator superfamily (MFS) profile" evidence="9">
    <location>
        <begin position="15"/>
        <end position="415"/>
    </location>
</feature>
<evidence type="ECO:0000256" key="2">
    <source>
        <dbReference type="ARBA" id="ARBA00022448"/>
    </source>
</evidence>
<proteinExistence type="predicted"/>
<dbReference type="GO" id="GO:0005886">
    <property type="term" value="C:plasma membrane"/>
    <property type="evidence" value="ECO:0007669"/>
    <property type="project" value="UniProtKB-SubCell"/>
</dbReference>
<dbReference type="AlphaFoldDB" id="A0A858PYN7"/>
<feature type="transmembrane region" description="Helical" evidence="8">
    <location>
        <begin position="117"/>
        <end position="138"/>
    </location>
</feature>
<keyword evidence="2" id="KW-0813">Transport</keyword>
<dbReference type="PANTHER" id="PTHR43528">
    <property type="entry name" value="ALPHA-KETOGLUTARATE PERMEASE"/>
    <property type="match status" value="1"/>
</dbReference>
<dbReference type="Pfam" id="PF00083">
    <property type="entry name" value="Sugar_tr"/>
    <property type="match status" value="1"/>
</dbReference>
<feature type="transmembrane region" description="Helical" evidence="8">
    <location>
        <begin position="389"/>
        <end position="410"/>
    </location>
</feature>
<feature type="transmembrane region" description="Helical" evidence="8">
    <location>
        <begin position="363"/>
        <end position="383"/>
    </location>
</feature>
<dbReference type="InterPro" id="IPR020846">
    <property type="entry name" value="MFS_dom"/>
</dbReference>
<dbReference type="PROSITE" id="PS50850">
    <property type="entry name" value="MFS"/>
    <property type="match status" value="1"/>
</dbReference>
<feature type="transmembrane region" description="Helical" evidence="8">
    <location>
        <begin position="56"/>
        <end position="85"/>
    </location>
</feature>